<dbReference type="SMART" id="SM00251">
    <property type="entry name" value="SAM_PNT"/>
    <property type="match status" value="1"/>
</dbReference>
<feature type="compositionally biased region" description="Basic and acidic residues" evidence="1">
    <location>
        <begin position="360"/>
        <end position="370"/>
    </location>
</feature>
<dbReference type="PROSITE" id="PS51433">
    <property type="entry name" value="PNT"/>
    <property type="match status" value="1"/>
</dbReference>
<protein>
    <submittedName>
        <fullName evidence="3">Friend leukemia integration 1 transcription factor</fullName>
    </submittedName>
</protein>
<feature type="compositionally biased region" description="Low complexity" evidence="1">
    <location>
        <begin position="379"/>
        <end position="400"/>
    </location>
</feature>
<dbReference type="Pfam" id="PF02198">
    <property type="entry name" value="SAM_PNT"/>
    <property type="match status" value="1"/>
</dbReference>
<feature type="compositionally biased region" description="Polar residues" evidence="1">
    <location>
        <begin position="1"/>
        <end position="13"/>
    </location>
</feature>
<dbReference type="AlphaFoldDB" id="A0AAV4GC95"/>
<feature type="region of interest" description="Disordered" evidence="1">
    <location>
        <begin position="359"/>
        <end position="410"/>
    </location>
</feature>
<proteinExistence type="predicted"/>
<feature type="region of interest" description="Disordered" evidence="1">
    <location>
        <begin position="1"/>
        <end position="72"/>
    </location>
</feature>
<dbReference type="GO" id="GO:0043565">
    <property type="term" value="F:sequence-specific DNA binding"/>
    <property type="evidence" value="ECO:0007669"/>
    <property type="project" value="InterPro"/>
</dbReference>
<keyword evidence="4" id="KW-1185">Reference proteome</keyword>
<feature type="compositionally biased region" description="Basic and acidic residues" evidence="1">
    <location>
        <begin position="14"/>
        <end position="23"/>
    </location>
</feature>
<reference evidence="3 4" key="1">
    <citation type="journal article" date="2021" name="Elife">
        <title>Chloroplast acquisition without the gene transfer in kleptoplastic sea slugs, Plakobranchus ocellatus.</title>
        <authorList>
            <person name="Maeda T."/>
            <person name="Takahashi S."/>
            <person name="Yoshida T."/>
            <person name="Shimamura S."/>
            <person name="Takaki Y."/>
            <person name="Nagai Y."/>
            <person name="Toyoda A."/>
            <person name="Suzuki Y."/>
            <person name="Arimoto A."/>
            <person name="Ishii H."/>
            <person name="Satoh N."/>
            <person name="Nishiyama T."/>
            <person name="Hasebe M."/>
            <person name="Maruyama T."/>
            <person name="Minagawa J."/>
            <person name="Obokata J."/>
            <person name="Shigenobu S."/>
        </authorList>
    </citation>
    <scope>NUCLEOTIDE SEQUENCE [LARGE SCALE GENOMIC DNA]</scope>
</reference>
<accession>A0AAV4GC95</accession>
<evidence type="ECO:0000313" key="4">
    <source>
        <dbReference type="Proteomes" id="UP000762676"/>
    </source>
</evidence>
<organism evidence="3 4">
    <name type="scientific">Elysia marginata</name>
    <dbReference type="NCBI Taxonomy" id="1093978"/>
    <lineage>
        <taxon>Eukaryota</taxon>
        <taxon>Metazoa</taxon>
        <taxon>Spiralia</taxon>
        <taxon>Lophotrochozoa</taxon>
        <taxon>Mollusca</taxon>
        <taxon>Gastropoda</taxon>
        <taxon>Heterobranchia</taxon>
        <taxon>Euthyneura</taxon>
        <taxon>Panpulmonata</taxon>
        <taxon>Sacoglossa</taxon>
        <taxon>Placobranchoidea</taxon>
        <taxon>Plakobranchidae</taxon>
        <taxon>Elysia</taxon>
    </lineage>
</organism>
<sequence length="788" mass="85808">MANTAPSFANEITRSSKDDKGKNNTDGSDSTNKVGENCPNISRGDCNMSLKSPDRNSGDLFQDPEVQTTGGLNSKERIKNLPVVQVNLSENERKLSPPPKSRDLNLEGTSLLDSVGDLARSCNVERSSLPDTFMMSVSPTTSIFNFLSPVSSPLDRTHDDNILMEPTMSPGSPSVDSILNGQSPPHNKSSHLNNGRVKTFLDNFKTVDAFISAPYLSELPEFSGAKLARKGKAAKPMPYPLTNPRKQKGEKTVESNCLLSDQNSRSSCASTLYNDHNQNEYDSGIEHLPSCRFERQKSQTLSEKERFPNSTASNQSKNQNDIDAGISQIRRSTENFSCLNQDKTCRLRNDITNEISQAVEARKDDLDSYRKPQQTETHTPVSPLQSPSSLCSSLFTSESTNSLTDKNQPPLLRIASSSTFSSNTPPMLCRYEVSSDKNVSEVRKEASAAYVSKSREFNDKDGLSQYLCGDESAQKDDLPSLVYYNGSGQGTSGTTVVNSIISARRHSSISSVTSTTSRRSNTNQSISDQQLNTQAGTRRESFRSEPNTDFQTGQTCSEASHEKRLTSPAMSEFSLDATNITSQGYLGCTIGPAGNDVGEAAAMMMDPCSPLQIPNPTSSCLYSSSFLNERIRKEEVTVPADITAWTAEHVQIWLRWTISQYGLTEVDTSLFEGMDGATLCEITWDDMAARVGAHNAQVLYGYLAFLKKGCATSRLSQQTSSSSGCLQHATERAVTTVQPYPVQSALTTNFDTSGLASFTGSAYSPSIAGMAKSAFDTSLHGAGWRSSQ</sequence>
<feature type="domain" description="PNT" evidence="2">
    <location>
        <begin position="624"/>
        <end position="710"/>
    </location>
</feature>
<feature type="region of interest" description="Disordered" evidence="1">
    <location>
        <begin position="296"/>
        <end position="321"/>
    </location>
</feature>
<feature type="non-terminal residue" evidence="3">
    <location>
        <position position="788"/>
    </location>
</feature>
<comment type="caution">
    <text evidence="3">The sequence shown here is derived from an EMBL/GenBank/DDBJ whole genome shotgun (WGS) entry which is preliminary data.</text>
</comment>
<feature type="compositionally biased region" description="Low complexity" evidence="1">
    <location>
        <begin position="507"/>
        <end position="527"/>
    </location>
</feature>
<feature type="compositionally biased region" description="Basic and acidic residues" evidence="1">
    <location>
        <begin position="296"/>
        <end position="307"/>
    </location>
</feature>
<gene>
    <name evidence="3" type="ORF">ElyMa_004103800</name>
</gene>
<dbReference type="EMBL" id="BMAT01008340">
    <property type="protein sequence ID" value="GFR82638.1"/>
    <property type="molecule type" value="Genomic_DNA"/>
</dbReference>
<evidence type="ECO:0000313" key="3">
    <source>
        <dbReference type="EMBL" id="GFR82638.1"/>
    </source>
</evidence>
<name>A0AAV4GC95_9GAST</name>
<feature type="region of interest" description="Disordered" evidence="1">
    <location>
        <begin position="507"/>
        <end position="568"/>
    </location>
</feature>
<feature type="compositionally biased region" description="Polar residues" evidence="1">
    <location>
        <begin position="544"/>
        <end position="558"/>
    </location>
</feature>
<dbReference type="InterPro" id="IPR003118">
    <property type="entry name" value="Pointed_dom"/>
</dbReference>
<feature type="compositionally biased region" description="Polar residues" evidence="1">
    <location>
        <begin position="308"/>
        <end position="321"/>
    </location>
</feature>
<evidence type="ECO:0000256" key="1">
    <source>
        <dbReference type="SAM" id="MobiDB-lite"/>
    </source>
</evidence>
<evidence type="ECO:0000259" key="2">
    <source>
        <dbReference type="PROSITE" id="PS51433"/>
    </source>
</evidence>
<feature type="compositionally biased region" description="Polar residues" evidence="1">
    <location>
        <begin position="24"/>
        <end position="34"/>
    </location>
</feature>
<dbReference type="InterPro" id="IPR013761">
    <property type="entry name" value="SAM/pointed_sf"/>
</dbReference>
<feature type="region of interest" description="Disordered" evidence="1">
    <location>
        <begin position="231"/>
        <end position="254"/>
    </location>
</feature>
<dbReference type="Proteomes" id="UP000762676">
    <property type="component" value="Unassembled WGS sequence"/>
</dbReference>
<dbReference type="SUPFAM" id="SSF47769">
    <property type="entry name" value="SAM/Pointed domain"/>
    <property type="match status" value="1"/>
</dbReference>
<dbReference type="Gene3D" id="1.10.150.50">
    <property type="entry name" value="Transcription Factor, Ets-1"/>
    <property type="match status" value="1"/>
</dbReference>